<keyword evidence="12 16" id="KW-0630">Potassium</keyword>
<keyword evidence="10 16" id="KW-0418">Kinase</keyword>
<dbReference type="InterPro" id="IPR043129">
    <property type="entry name" value="ATPase_NBD"/>
</dbReference>
<keyword evidence="11 16" id="KW-0067">ATP-binding</keyword>
<dbReference type="AlphaFoldDB" id="A0A399T699"/>
<feature type="binding site" evidence="16">
    <location>
        <position position="130"/>
    </location>
    <ligand>
        <name>K(+)</name>
        <dbReference type="ChEBI" id="CHEBI:29103"/>
    </ligand>
</feature>
<gene>
    <name evidence="16" type="primary">coaX</name>
    <name evidence="17" type="ORF">D1614_02855</name>
</gene>
<keyword evidence="7 16" id="KW-0963">Cytoplasm</keyword>
<dbReference type="NCBIfam" id="TIGR00671">
    <property type="entry name" value="baf"/>
    <property type="match status" value="1"/>
</dbReference>
<evidence type="ECO:0000256" key="6">
    <source>
        <dbReference type="ARBA" id="ARBA00012102"/>
    </source>
</evidence>
<dbReference type="GO" id="GO:0015937">
    <property type="term" value="P:coenzyme A biosynthetic process"/>
    <property type="evidence" value="ECO:0007669"/>
    <property type="project" value="UniProtKB-UniRule"/>
</dbReference>
<evidence type="ECO:0000256" key="10">
    <source>
        <dbReference type="ARBA" id="ARBA00022777"/>
    </source>
</evidence>
<dbReference type="PANTHER" id="PTHR34265:SF1">
    <property type="entry name" value="TYPE III PANTOTHENATE KINASE"/>
    <property type="match status" value="1"/>
</dbReference>
<keyword evidence="16" id="KW-0479">Metal-binding</keyword>
<comment type="caution">
    <text evidence="17">The sequence shown here is derived from an EMBL/GenBank/DDBJ whole genome shotgun (WGS) entry which is preliminary data.</text>
</comment>
<evidence type="ECO:0000256" key="8">
    <source>
        <dbReference type="ARBA" id="ARBA00022679"/>
    </source>
</evidence>
<evidence type="ECO:0000256" key="12">
    <source>
        <dbReference type="ARBA" id="ARBA00022958"/>
    </source>
</evidence>
<evidence type="ECO:0000256" key="11">
    <source>
        <dbReference type="ARBA" id="ARBA00022840"/>
    </source>
</evidence>
<dbReference type="RefSeq" id="WP_119436384.1">
    <property type="nucleotide sequence ID" value="NZ_QWGR01000002.1"/>
</dbReference>
<evidence type="ECO:0000256" key="14">
    <source>
        <dbReference type="ARBA" id="ARBA00038036"/>
    </source>
</evidence>
<dbReference type="EC" id="2.7.1.33" evidence="6 16"/>
<evidence type="ECO:0000313" key="18">
    <source>
        <dbReference type="Proteomes" id="UP000265926"/>
    </source>
</evidence>
<accession>A0A399T699</accession>
<comment type="subcellular location">
    <subcellularLocation>
        <location evidence="3 16">Cytoplasm</location>
    </subcellularLocation>
</comment>
<keyword evidence="18" id="KW-1185">Reference proteome</keyword>
<evidence type="ECO:0000256" key="1">
    <source>
        <dbReference type="ARBA" id="ARBA00001206"/>
    </source>
</evidence>
<dbReference type="Proteomes" id="UP000265926">
    <property type="component" value="Unassembled WGS sequence"/>
</dbReference>
<feature type="active site" description="Proton acceptor" evidence="16">
    <location>
        <position position="110"/>
    </location>
</feature>
<dbReference type="EMBL" id="QWGR01000002">
    <property type="protein sequence ID" value="RIJ49697.1"/>
    <property type="molecule type" value="Genomic_DNA"/>
</dbReference>
<evidence type="ECO:0000256" key="2">
    <source>
        <dbReference type="ARBA" id="ARBA00001958"/>
    </source>
</evidence>
<evidence type="ECO:0000256" key="9">
    <source>
        <dbReference type="ARBA" id="ARBA00022741"/>
    </source>
</evidence>
<organism evidence="17 18">
    <name type="scientific">Maribellus luteus</name>
    <dbReference type="NCBI Taxonomy" id="2305463"/>
    <lineage>
        <taxon>Bacteria</taxon>
        <taxon>Pseudomonadati</taxon>
        <taxon>Bacteroidota</taxon>
        <taxon>Bacteroidia</taxon>
        <taxon>Marinilabiliales</taxon>
        <taxon>Prolixibacteraceae</taxon>
        <taxon>Maribellus</taxon>
    </lineage>
</organism>
<keyword evidence="8 16" id="KW-0808">Transferase</keyword>
<evidence type="ECO:0000256" key="4">
    <source>
        <dbReference type="ARBA" id="ARBA00005225"/>
    </source>
</evidence>
<dbReference type="HAMAP" id="MF_01274">
    <property type="entry name" value="Pantothen_kinase_3"/>
    <property type="match status" value="1"/>
</dbReference>
<protein>
    <recommendedName>
        <fullName evidence="15 16">Type III pantothenate kinase</fullName>
        <ecNumber evidence="6 16">2.7.1.33</ecNumber>
    </recommendedName>
    <alternativeName>
        <fullName evidence="16">PanK-III</fullName>
    </alternativeName>
    <alternativeName>
        <fullName evidence="16">Pantothenic acid kinase</fullName>
    </alternativeName>
</protein>
<keyword evidence="9 16" id="KW-0547">Nucleotide-binding</keyword>
<dbReference type="CDD" id="cd24015">
    <property type="entry name" value="ASKHA_NBD_PanK-III"/>
    <property type="match status" value="1"/>
</dbReference>
<comment type="cofactor">
    <cofactor evidence="2">
        <name>K(+)</name>
        <dbReference type="ChEBI" id="CHEBI:29103"/>
    </cofactor>
</comment>
<sequence length="257" mass="27580">MLLAIDIGNTNIVFGVYENKTWVNHWRIQTDPLKTADEYEVIFRSLLTGGEIGKNDVRSIILSSVVPSLVRPFEQMLYGIFELARIETVNPSIYGKLPVKILNPFEIGTDLVANAVASYHKYGPLTMVIDFGTALTFTTIGADKTIKGVAIAPGLQTAVSALAGKTAQLPQIHLTPPPSVLGENTIHAIQAGVVFGFTGLVDSIVNRTEQELNESLTVVATGGLSSVIAPLTSRIKTIEPMLTLDGLVLISELIATP</sequence>
<reference evidence="17 18" key="1">
    <citation type="submission" date="2018-08" db="EMBL/GenBank/DDBJ databases">
        <title>Pallidiluteibacterium maritimus gen. nov., sp. nov., isolated from coastal sediment.</title>
        <authorList>
            <person name="Zhou L.Y."/>
        </authorList>
    </citation>
    <scope>NUCLEOTIDE SEQUENCE [LARGE SCALE GENOMIC DNA]</scope>
    <source>
        <strain evidence="17 18">XSD2</strain>
    </source>
</reference>
<evidence type="ECO:0000256" key="5">
    <source>
        <dbReference type="ARBA" id="ARBA00011738"/>
    </source>
</evidence>
<dbReference type="Pfam" id="PF03309">
    <property type="entry name" value="Pan_kinase"/>
    <property type="match status" value="1"/>
</dbReference>
<keyword evidence="13 16" id="KW-0173">Coenzyme A biosynthesis</keyword>
<comment type="caution">
    <text evidence="16">Lacks conserved residue(s) required for the propagation of feature annotation.</text>
</comment>
<proteinExistence type="inferred from homology"/>
<dbReference type="OrthoDB" id="9804707at2"/>
<comment type="cofactor">
    <cofactor evidence="16">
        <name>NH4(+)</name>
        <dbReference type="ChEBI" id="CHEBI:28938"/>
    </cofactor>
    <cofactor evidence="16">
        <name>K(+)</name>
        <dbReference type="ChEBI" id="CHEBI:29103"/>
    </cofactor>
    <text evidence="16">A monovalent cation. Ammonium or potassium.</text>
</comment>
<comment type="subunit">
    <text evidence="5 16">Homodimer.</text>
</comment>
<feature type="binding site" evidence="16">
    <location>
        <position position="185"/>
    </location>
    <ligand>
        <name>substrate</name>
    </ligand>
</feature>
<comment type="similarity">
    <text evidence="14 16">Belongs to the type III pantothenate kinase family.</text>
</comment>
<evidence type="ECO:0000256" key="13">
    <source>
        <dbReference type="ARBA" id="ARBA00022993"/>
    </source>
</evidence>
<name>A0A399T699_9BACT</name>
<comment type="catalytic activity">
    <reaction evidence="1 16">
        <text>(R)-pantothenate + ATP = (R)-4'-phosphopantothenate + ADP + H(+)</text>
        <dbReference type="Rhea" id="RHEA:16373"/>
        <dbReference type="ChEBI" id="CHEBI:10986"/>
        <dbReference type="ChEBI" id="CHEBI:15378"/>
        <dbReference type="ChEBI" id="CHEBI:29032"/>
        <dbReference type="ChEBI" id="CHEBI:30616"/>
        <dbReference type="ChEBI" id="CHEBI:456216"/>
        <dbReference type="EC" id="2.7.1.33"/>
    </reaction>
</comment>
<dbReference type="InterPro" id="IPR004619">
    <property type="entry name" value="Type_III_PanK"/>
</dbReference>
<evidence type="ECO:0000313" key="17">
    <source>
        <dbReference type="EMBL" id="RIJ49697.1"/>
    </source>
</evidence>
<comment type="pathway">
    <text evidence="4 16">Cofactor biosynthesis; coenzyme A biosynthesis; CoA from (R)-pantothenate: step 1/5.</text>
</comment>
<dbReference type="GO" id="GO:0005737">
    <property type="term" value="C:cytoplasm"/>
    <property type="evidence" value="ECO:0007669"/>
    <property type="project" value="UniProtKB-SubCell"/>
</dbReference>
<feature type="binding site" evidence="16">
    <location>
        <position position="133"/>
    </location>
    <ligand>
        <name>ATP</name>
        <dbReference type="ChEBI" id="CHEBI:30616"/>
    </ligand>
</feature>
<evidence type="ECO:0000256" key="3">
    <source>
        <dbReference type="ARBA" id="ARBA00004496"/>
    </source>
</evidence>
<dbReference type="GO" id="GO:0005524">
    <property type="term" value="F:ATP binding"/>
    <property type="evidence" value="ECO:0007669"/>
    <property type="project" value="UniProtKB-UniRule"/>
</dbReference>
<evidence type="ECO:0000256" key="16">
    <source>
        <dbReference type="HAMAP-Rule" id="MF_01274"/>
    </source>
</evidence>
<feature type="binding site" evidence="16">
    <location>
        <begin position="6"/>
        <end position="13"/>
    </location>
    <ligand>
        <name>ATP</name>
        <dbReference type="ChEBI" id="CHEBI:30616"/>
    </ligand>
</feature>
<dbReference type="NCBIfam" id="NF009855">
    <property type="entry name" value="PRK13321.1"/>
    <property type="match status" value="1"/>
</dbReference>
<dbReference type="GO" id="GO:0046872">
    <property type="term" value="F:metal ion binding"/>
    <property type="evidence" value="ECO:0007669"/>
    <property type="project" value="UniProtKB-KW"/>
</dbReference>
<dbReference type="SUPFAM" id="SSF53067">
    <property type="entry name" value="Actin-like ATPase domain"/>
    <property type="match status" value="2"/>
</dbReference>
<comment type="function">
    <text evidence="16">Catalyzes the phosphorylation of pantothenate (Pan), the first step in CoA biosynthesis.</text>
</comment>
<dbReference type="Gene3D" id="3.30.420.40">
    <property type="match status" value="2"/>
</dbReference>
<dbReference type="PANTHER" id="PTHR34265">
    <property type="entry name" value="TYPE III PANTOTHENATE KINASE"/>
    <property type="match status" value="1"/>
</dbReference>
<dbReference type="UniPathway" id="UPA00241">
    <property type="reaction ID" value="UER00352"/>
</dbReference>
<evidence type="ECO:0000256" key="15">
    <source>
        <dbReference type="ARBA" id="ARBA00040883"/>
    </source>
</evidence>
<evidence type="ECO:0000256" key="7">
    <source>
        <dbReference type="ARBA" id="ARBA00022490"/>
    </source>
</evidence>
<feature type="binding site" evidence="16">
    <location>
        <begin position="108"/>
        <end position="111"/>
    </location>
    <ligand>
        <name>substrate</name>
    </ligand>
</feature>
<dbReference type="GO" id="GO:0004594">
    <property type="term" value="F:pantothenate kinase activity"/>
    <property type="evidence" value="ECO:0007669"/>
    <property type="project" value="UniProtKB-UniRule"/>
</dbReference>